<dbReference type="PANTHER" id="PTHR32305:SF15">
    <property type="entry name" value="PROTEIN RHSA-RELATED"/>
    <property type="match status" value="1"/>
</dbReference>
<dbReference type="InterPro" id="IPR056823">
    <property type="entry name" value="TEN-like_YD-shell"/>
</dbReference>
<keyword evidence="1" id="KW-0677">Repeat</keyword>
<evidence type="ECO:0008006" key="8">
    <source>
        <dbReference type="Google" id="ProtNLM"/>
    </source>
</evidence>
<feature type="chain" id="PRO_5005602806" description="RHS repeat-associated core domain-containing protein" evidence="3">
    <location>
        <begin position="33"/>
        <end position="1634"/>
    </location>
</feature>
<evidence type="ECO:0000256" key="2">
    <source>
        <dbReference type="SAM" id="MobiDB-lite"/>
    </source>
</evidence>
<dbReference type="PATRIC" id="fig|284581.3.peg.1825"/>
<dbReference type="RefSeq" id="WP_053403491.1">
    <property type="nucleotide sequence ID" value="NZ_LILC01000036.1"/>
</dbReference>
<accession>A0A0M0KPK5</accession>
<dbReference type="NCBIfam" id="TIGR01643">
    <property type="entry name" value="YD_repeat_2x"/>
    <property type="match status" value="2"/>
</dbReference>
<dbReference type="InterPro" id="IPR050708">
    <property type="entry name" value="T6SS_VgrG/RHS"/>
</dbReference>
<feature type="region of interest" description="Disordered" evidence="2">
    <location>
        <begin position="140"/>
        <end position="160"/>
    </location>
</feature>
<comment type="caution">
    <text evidence="6">The sequence shown here is derived from an EMBL/GenBank/DDBJ whole genome shotgun (WGS) entry which is preliminary data.</text>
</comment>
<keyword evidence="3" id="KW-0732">Signal</keyword>
<organism evidence="6 7">
    <name type="scientific">Priestia koreensis</name>
    <dbReference type="NCBI Taxonomy" id="284581"/>
    <lineage>
        <taxon>Bacteria</taxon>
        <taxon>Bacillati</taxon>
        <taxon>Bacillota</taxon>
        <taxon>Bacilli</taxon>
        <taxon>Bacillales</taxon>
        <taxon>Bacillaceae</taxon>
        <taxon>Priestia</taxon>
    </lineage>
</organism>
<dbReference type="InterPro" id="IPR006530">
    <property type="entry name" value="YD"/>
</dbReference>
<dbReference type="InterPro" id="IPR022385">
    <property type="entry name" value="Rhs_assc_core"/>
</dbReference>
<feature type="domain" description="DUF6531" evidence="4">
    <location>
        <begin position="516"/>
        <end position="587"/>
    </location>
</feature>
<sequence length="1634" mass="186129">MSNFKGKKYLKRSASSLVACGLILSMIPASYAANDVPDQSLESSDTNSNSKPEEVVSLRTAYSKTYDNNNGTYTSEMSPTPIHYNDDGEWKDIKNDLTVNEQKGTIKNQDNSFDVQLSTEKSSNQPLLKVADNKYEVSMDPISSSKENTSDNTTSSEAKVSDNRVTYNGYFTNTDIQYVLQNDRVKENILLDKKPDVKPVYTYKVNLENLTYKKGEDGLIYLMDASTNKAKFYIDRPFMHDSYVPDGFKAQPGITSIPEEAMSYDVEMNPRQEGSTLYIDIVPNYEWLQDSTRVYPVTVDPTIVNIQDGSKVEDTNLRSGLPTTTGGNDLDLGTGLYNTNIIRSLLKFDLSSIPNSTTILSAQLNTWMSVASNDTPISIGLYQATTDWIENQASWNYAKQVPSTGWNTKGGDFNTTALSIVRNIGPLQSLDHSIKWDVPTEVITNWRDNPSQNFGFMLKSLNEGTNTYKKFISSEGTNGDQYHPLLSVTYKTNARMGLEDYWTYETYSIANGTGNVNIGTGNAVLQFKDIEEKTTSKLDLSFERTFNSKSIDKSPLGYGWSFRGDSSLIDFKSYVIYTDEDGTNHNFTYDNSTSSYTSPLGDYLNLKKLPDSSFELRNKYGVIKKFKIVKVDKGTNLEIYKVVTETNPYGSSITYNYDTAGNIIKMSDKQNKEINFQYNNQGQINSIMSDSKRVTYLYDQYGYLSEVRYYKNSTQDSSVKFSYDSSHQLTSVVDGDERETTLSYKNGNIENITQPDIDDSTAVNQYKFDLPNHKSTVYDPNKDATTTYYLNEEYVASKVEDTNGININYKFDKNYNPIEEVDKDSNGNSTTIVYTYDNQGNMKKRSDGSGDILFDYDEYSNIITQTNNEGITKFYYDSQGNKFSTTYPDGTNQEEKIDIYKNLIKTITDPLGNQEVSILNSAGDLISFRDGNGNLTQYEHDDYHHITKVIDAQENENNYFYDKKGNKTKIIDANGNSTSLTYNDDANIISKKSALGNVTLYDYNDQGVVSKTITPKKDTFEYAYSDEGQLTRSSVNNNIRWDYTYNSSGNLETVKDYKNTNNSKTYKYYNNNLIQNISTQDESLDYSYDGNGNISSLISSANGNENITSYKYNNYNQILSLSNSDGLLSTYNYNSKNVLDNIVLKDNTVHSYQYDLSGNITSLKIKRNDKSLFDFTYAYDKFKNVILEQTLDGTKRFTYDSLNRLVSAENPDGTTITYSYDKNGNRISEVVKTPEADFTKKYFYNEDNELISINDKPYSYDENGNLIQDENYLYTYDSYNQLIEVRDTNNTLVVKYDYDELGRRISSDNNKGKTYYHYDGNNLLYETDAKNNVIISYIWEGSLSPVAMKTGNKTYFYQKDKYGNIIGLTDENGVFVAKYQYDTFGNIITQSGELASINPFRYSGYRYDENTGLYYLNARYYQPKWGRFITSDTFKGEEFDPTTQNSYIYANNNPNTYLDLDGHKSIKRRFTEELKAYCRRQLRAASYGMQAIGWTIGGQLLRHSLVDHPSEVYYYSGSTAVSKIKKSSDYKNKIKSLMKNNNKKGSFNYNGVLNFNTNKDLMVAFHGTEALISGAKFGNTWYISTHIFDTYDFKYEVSRFGTLVRWGNNAAAISQAVKYIVPFNIYVYFTQIIE</sequence>
<dbReference type="InterPro" id="IPR045351">
    <property type="entry name" value="DUF6531"/>
</dbReference>
<feature type="signal peptide" evidence="3">
    <location>
        <begin position="1"/>
        <end position="32"/>
    </location>
</feature>
<dbReference type="NCBIfam" id="NF033679">
    <property type="entry name" value="DNRLRE_dom"/>
    <property type="match status" value="1"/>
</dbReference>
<dbReference type="Gene3D" id="2.180.10.10">
    <property type="entry name" value="RHS repeat-associated core"/>
    <property type="match status" value="2"/>
</dbReference>
<evidence type="ECO:0000259" key="4">
    <source>
        <dbReference type="Pfam" id="PF20148"/>
    </source>
</evidence>
<reference evidence="7" key="1">
    <citation type="submission" date="2015-08" db="EMBL/GenBank/DDBJ databases">
        <title>Fjat-14210 dsm16467.</title>
        <authorList>
            <person name="Liu B."/>
            <person name="Wang J."/>
            <person name="Zhu Y."/>
            <person name="Liu G."/>
            <person name="Chen Q."/>
            <person name="Chen Z."/>
            <person name="Lan J."/>
            <person name="Che J."/>
            <person name="Ge C."/>
            <person name="Shi H."/>
            <person name="Pan Z."/>
            <person name="Liu X."/>
        </authorList>
    </citation>
    <scope>NUCLEOTIDE SEQUENCE [LARGE SCALE GENOMIC DNA]</scope>
    <source>
        <strain evidence="7">DSM 16467</strain>
    </source>
</reference>
<evidence type="ECO:0000259" key="5">
    <source>
        <dbReference type="Pfam" id="PF25023"/>
    </source>
</evidence>
<evidence type="ECO:0000256" key="3">
    <source>
        <dbReference type="SAM" id="SignalP"/>
    </source>
</evidence>
<evidence type="ECO:0000256" key="1">
    <source>
        <dbReference type="ARBA" id="ARBA00022737"/>
    </source>
</evidence>
<dbReference type="STRING" id="284581.AMD01_21475"/>
<dbReference type="EMBL" id="LILC01000036">
    <property type="protein sequence ID" value="KOO40323.1"/>
    <property type="molecule type" value="Genomic_DNA"/>
</dbReference>
<dbReference type="OrthoDB" id="1432909at2"/>
<dbReference type="Pfam" id="PF25023">
    <property type="entry name" value="TEN_YD-shell"/>
    <property type="match status" value="1"/>
</dbReference>
<proteinExistence type="predicted"/>
<dbReference type="PANTHER" id="PTHR32305">
    <property type="match status" value="1"/>
</dbReference>
<feature type="compositionally biased region" description="Polar residues" evidence="2">
    <location>
        <begin position="141"/>
        <end position="160"/>
    </location>
</feature>
<dbReference type="Proteomes" id="UP000037558">
    <property type="component" value="Unassembled WGS sequence"/>
</dbReference>
<evidence type="ECO:0000313" key="6">
    <source>
        <dbReference type="EMBL" id="KOO40323.1"/>
    </source>
</evidence>
<dbReference type="Pfam" id="PF20148">
    <property type="entry name" value="DUF6531"/>
    <property type="match status" value="1"/>
</dbReference>
<keyword evidence="7" id="KW-1185">Reference proteome</keyword>
<dbReference type="NCBIfam" id="TIGR03696">
    <property type="entry name" value="Rhs_assc_core"/>
    <property type="match status" value="1"/>
</dbReference>
<evidence type="ECO:0000313" key="7">
    <source>
        <dbReference type="Proteomes" id="UP000037558"/>
    </source>
</evidence>
<feature type="domain" description="Teneurin-like YD-shell" evidence="5">
    <location>
        <begin position="1195"/>
        <end position="1454"/>
    </location>
</feature>
<gene>
    <name evidence="6" type="ORF">AMD01_21475</name>
</gene>
<dbReference type="SUPFAM" id="SSF50969">
    <property type="entry name" value="YVTN repeat-like/Quinoprotein amine dehydrogenase"/>
    <property type="match status" value="1"/>
</dbReference>
<protein>
    <recommendedName>
        <fullName evidence="8">RHS repeat-associated core domain-containing protein</fullName>
    </recommendedName>
</protein>
<dbReference type="InterPro" id="IPR011044">
    <property type="entry name" value="Quino_amine_DH_bsu"/>
</dbReference>
<name>A0A0M0KPK5_9BACI</name>